<accession>A0A382IWS6</accession>
<sequence length="34" mass="3826">MNLDWLDAFLLQGLFQVVMVIGLALLLHLQMGLV</sequence>
<reference evidence="2" key="1">
    <citation type="submission" date="2018-05" db="EMBL/GenBank/DDBJ databases">
        <authorList>
            <person name="Lanie J.A."/>
            <person name="Ng W.-L."/>
            <person name="Kazmierczak K.M."/>
            <person name="Andrzejewski T.M."/>
            <person name="Davidsen T.M."/>
            <person name="Wayne K.J."/>
            <person name="Tettelin H."/>
            <person name="Glass J.I."/>
            <person name="Rusch D."/>
            <person name="Podicherti R."/>
            <person name="Tsui H.-C.T."/>
            <person name="Winkler M.E."/>
        </authorList>
    </citation>
    <scope>NUCLEOTIDE SEQUENCE</scope>
</reference>
<feature type="non-terminal residue" evidence="2">
    <location>
        <position position="34"/>
    </location>
</feature>
<dbReference type="AlphaFoldDB" id="A0A382IWS6"/>
<proteinExistence type="predicted"/>
<keyword evidence="1" id="KW-0472">Membrane</keyword>
<evidence type="ECO:0000313" key="2">
    <source>
        <dbReference type="EMBL" id="SVC04314.1"/>
    </source>
</evidence>
<gene>
    <name evidence="2" type="ORF">METZ01_LOCUS257168</name>
</gene>
<feature type="transmembrane region" description="Helical" evidence="1">
    <location>
        <begin position="6"/>
        <end position="29"/>
    </location>
</feature>
<organism evidence="2">
    <name type="scientific">marine metagenome</name>
    <dbReference type="NCBI Taxonomy" id="408172"/>
    <lineage>
        <taxon>unclassified sequences</taxon>
        <taxon>metagenomes</taxon>
        <taxon>ecological metagenomes</taxon>
    </lineage>
</organism>
<dbReference type="EMBL" id="UINC01070285">
    <property type="protein sequence ID" value="SVC04314.1"/>
    <property type="molecule type" value="Genomic_DNA"/>
</dbReference>
<name>A0A382IWS6_9ZZZZ</name>
<protein>
    <submittedName>
        <fullName evidence="2">Uncharacterized protein</fullName>
    </submittedName>
</protein>
<keyword evidence="1" id="KW-1133">Transmembrane helix</keyword>
<keyword evidence="1" id="KW-0812">Transmembrane</keyword>
<evidence type="ECO:0000256" key="1">
    <source>
        <dbReference type="SAM" id="Phobius"/>
    </source>
</evidence>